<keyword evidence="2" id="KW-0732">Signal</keyword>
<feature type="transmembrane region" description="Helical" evidence="1">
    <location>
        <begin position="211"/>
        <end position="230"/>
    </location>
</feature>
<keyword evidence="4" id="KW-1185">Reference proteome</keyword>
<dbReference type="RefSeq" id="WP_132708865.1">
    <property type="nucleotide sequence ID" value="NZ_JACIGF010000008.1"/>
</dbReference>
<accession>A0A4R2PCN1</accession>
<sequence>MIMVLRVLLVAACFLAAAPRASAGPVSQVIDFRDQTFAAADGDHAYAGTLAGSNIGFTIKAYGPCLFCDWQREEISWRADDGFGVDSDPFDTRDHRINGAEMLVITFDDVVGLTGMMFAEFDHHWLWGTDVAAMVMDGEQRTQMRVGADSVVRHALDPGGDGAEYLDANNGEGLIWFDEVMPVKTLHLYSGAVGLLDDFALMGLMHTPVQMPVPATGLALGLGLGLVGLARRRRTG</sequence>
<keyword evidence="1" id="KW-0472">Membrane</keyword>
<comment type="caution">
    <text evidence="3">The sequence shown here is derived from an EMBL/GenBank/DDBJ whole genome shotgun (WGS) entry which is preliminary data.</text>
</comment>
<evidence type="ECO:0000313" key="4">
    <source>
        <dbReference type="Proteomes" id="UP000295399"/>
    </source>
</evidence>
<gene>
    <name evidence="3" type="ORF">EV659_10829</name>
</gene>
<evidence type="ECO:0000256" key="2">
    <source>
        <dbReference type="SAM" id="SignalP"/>
    </source>
</evidence>
<evidence type="ECO:0000313" key="3">
    <source>
        <dbReference type="EMBL" id="TCP32930.1"/>
    </source>
</evidence>
<keyword evidence="1" id="KW-0812">Transmembrane</keyword>
<feature type="signal peptide" evidence="2">
    <location>
        <begin position="1"/>
        <end position="23"/>
    </location>
</feature>
<dbReference type="AlphaFoldDB" id="A0A4R2PCN1"/>
<dbReference type="InParanoid" id="A0A4R2PCN1"/>
<organism evidence="3 4">
    <name type="scientific">Rhodothalassium salexigens DSM 2132</name>
    <dbReference type="NCBI Taxonomy" id="1188247"/>
    <lineage>
        <taxon>Bacteria</taxon>
        <taxon>Pseudomonadati</taxon>
        <taxon>Pseudomonadota</taxon>
        <taxon>Alphaproteobacteria</taxon>
        <taxon>Rhodothalassiales</taxon>
        <taxon>Rhodothalassiaceae</taxon>
        <taxon>Rhodothalassium</taxon>
    </lineage>
</organism>
<evidence type="ECO:0000256" key="1">
    <source>
        <dbReference type="SAM" id="Phobius"/>
    </source>
</evidence>
<proteinExistence type="predicted"/>
<reference evidence="3 4" key="1">
    <citation type="submission" date="2019-03" db="EMBL/GenBank/DDBJ databases">
        <title>Genomic Encyclopedia of Type Strains, Phase IV (KMG-IV): sequencing the most valuable type-strain genomes for metagenomic binning, comparative biology and taxonomic classification.</title>
        <authorList>
            <person name="Goeker M."/>
        </authorList>
    </citation>
    <scope>NUCLEOTIDE SEQUENCE [LARGE SCALE GENOMIC DNA]</scope>
    <source>
        <strain evidence="3 4">DSM 2132</strain>
    </source>
</reference>
<protein>
    <submittedName>
        <fullName evidence="3">Putative secreted protein with PEP-CTERM sorting signal</fullName>
    </submittedName>
</protein>
<feature type="chain" id="PRO_5020913272" evidence="2">
    <location>
        <begin position="24"/>
        <end position="236"/>
    </location>
</feature>
<dbReference type="Proteomes" id="UP000295399">
    <property type="component" value="Unassembled WGS sequence"/>
</dbReference>
<dbReference type="EMBL" id="SLXO01000008">
    <property type="protein sequence ID" value="TCP32930.1"/>
    <property type="molecule type" value="Genomic_DNA"/>
</dbReference>
<name>A0A4R2PCN1_RHOSA</name>
<keyword evidence="1" id="KW-1133">Transmembrane helix</keyword>